<accession>A0ABM1S3W7</accession>
<feature type="domain" description="Ig-like" evidence="2">
    <location>
        <begin position="28"/>
        <end position="124"/>
    </location>
</feature>
<evidence type="ECO:0000313" key="3">
    <source>
        <dbReference type="Proteomes" id="UP000694941"/>
    </source>
</evidence>
<dbReference type="PROSITE" id="PS50835">
    <property type="entry name" value="IG_LIKE"/>
    <property type="match status" value="2"/>
</dbReference>
<feature type="signal peptide" evidence="1">
    <location>
        <begin position="1"/>
        <end position="16"/>
    </location>
</feature>
<keyword evidence="3" id="KW-1185">Reference proteome</keyword>
<protein>
    <submittedName>
        <fullName evidence="4">Uncharacterized protein LOC106478908</fullName>
    </submittedName>
</protein>
<organism evidence="3 4">
    <name type="scientific">Limulus polyphemus</name>
    <name type="common">Atlantic horseshoe crab</name>
    <dbReference type="NCBI Taxonomy" id="6850"/>
    <lineage>
        <taxon>Eukaryota</taxon>
        <taxon>Metazoa</taxon>
        <taxon>Ecdysozoa</taxon>
        <taxon>Arthropoda</taxon>
        <taxon>Chelicerata</taxon>
        <taxon>Merostomata</taxon>
        <taxon>Xiphosura</taxon>
        <taxon>Limulidae</taxon>
        <taxon>Limulus</taxon>
    </lineage>
</organism>
<dbReference type="PANTHER" id="PTHR21261:SF15">
    <property type="entry name" value="BEATEN PATH IIIA, ISOFORM D-RELATED"/>
    <property type="match status" value="1"/>
</dbReference>
<feature type="chain" id="PRO_5047360573" evidence="1">
    <location>
        <begin position="17"/>
        <end position="389"/>
    </location>
</feature>
<name>A0ABM1S3W7_LIMPO</name>
<dbReference type="InterPro" id="IPR013783">
    <property type="entry name" value="Ig-like_fold"/>
</dbReference>
<reference evidence="4" key="1">
    <citation type="submission" date="2025-08" db="UniProtKB">
        <authorList>
            <consortium name="RefSeq"/>
        </authorList>
    </citation>
    <scope>IDENTIFICATION</scope>
    <source>
        <tissue evidence="4">Muscle</tissue>
    </source>
</reference>
<dbReference type="InterPro" id="IPR007110">
    <property type="entry name" value="Ig-like_dom"/>
</dbReference>
<dbReference type="Proteomes" id="UP000694941">
    <property type="component" value="Unplaced"/>
</dbReference>
<dbReference type="SUPFAM" id="SSF48726">
    <property type="entry name" value="Immunoglobulin"/>
    <property type="match status" value="2"/>
</dbReference>
<keyword evidence="1" id="KW-0732">Signal</keyword>
<evidence type="ECO:0000259" key="2">
    <source>
        <dbReference type="PROSITE" id="PS50835"/>
    </source>
</evidence>
<dbReference type="PANTHER" id="PTHR21261">
    <property type="entry name" value="BEAT PROTEIN"/>
    <property type="match status" value="1"/>
</dbReference>
<dbReference type="Gene3D" id="2.60.40.10">
    <property type="entry name" value="Immunoglobulins"/>
    <property type="match status" value="2"/>
</dbReference>
<evidence type="ECO:0000256" key="1">
    <source>
        <dbReference type="SAM" id="SignalP"/>
    </source>
</evidence>
<sequence>MLSILLWLLFFEGSHSLKLVELNVPEGVARGAPVWMYCGYNLEGDELYSVKWYKNNVEFYRFLPSDKPPGQKYDLLGVHINLQKSNKTHVYLQKTELQSGGSYGCEVSTEAPSYHTVKAEKVLKIYDIPEEKPVIEGAKQAYQIGDEVNVTCFSLSSKPIASLQWIINGKTATSNYLTYYPEEYTVDGLGSTALGLTFIVNYGHFQYDMMTLGCKATVTQNYSTFSEEIVIGENVEAETLRSPDVLVHTGGPKISGENNRYGVGDILELNCTSVPLKKPQRLAWYINGVQADPVHVVHYLPYQNSNGDIQSTAGLRFQIRQTHFHTEGLRLSCSATISKVIGERLTEIVIGGFQHSPSLQVSVGSEDSSRCSSVTPWITMYLLILMFFV</sequence>
<dbReference type="InterPro" id="IPR036179">
    <property type="entry name" value="Ig-like_dom_sf"/>
</dbReference>
<proteinExistence type="predicted"/>
<evidence type="ECO:0000313" key="4">
    <source>
        <dbReference type="RefSeq" id="XP_022238322.1"/>
    </source>
</evidence>
<gene>
    <name evidence="4" type="primary">LOC106478908</name>
</gene>
<dbReference type="GeneID" id="106478908"/>
<feature type="domain" description="Ig-like" evidence="2">
    <location>
        <begin position="129"/>
        <end position="226"/>
    </location>
</feature>
<dbReference type="RefSeq" id="XP_022238322.1">
    <property type="nucleotide sequence ID" value="XM_022382614.1"/>
</dbReference>